<dbReference type="InterPro" id="IPR013935">
    <property type="entry name" value="Trs120_TRAPPC9"/>
</dbReference>
<feature type="non-terminal residue" evidence="1">
    <location>
        <position position="1"/>
    </location>
</feature>
<dbReference type="PANTHER" id="PTHR21512">
    <property type="entry name" value="TRAFFICKING PROTEIN PARTICLE COMPLEX SUBUNIT 9"/>
    <property type="match status" value="1"/>
</dbReference>
<evidence type="ECO:0000313" key="1">
    <source>
        <dbReference type="EMBL" id="JAS39561.1"/>
    </source>
</evidence>
<reference evidence="1" key="1">
    <citation type="submission" date="2015-11" db="EMBL/GenBank/DDBJ databases">
        <title>De novo transcriptome assembly of four potential Pierce s Disease insect vectors from Arizona vineyards.</title>
        <authorList>
            <person name="Tassone E.E."/>
        </authorList>
    </citation>
    <scope>NUCLEOTIDE SEQUENCE</scope>
</reference>
<name>A0A1B6ENQ0_9HEMI</name>
<protein>
    <submittedName>
        <fullName evidence="1">Uncharacterized protein</fullName>
    </submittedName>
</protein>
<feature type="non-terminal residue" evidence="1">
    <location>
        <position position="212"/>
    </location>
</feature>
<dbReference type="EMBL" id="GECZ01030208">
    <property type="protein sequence ID" value="JAS39561.1"/>
    <property type="molecule type" value="Transcribed_RNA"/>
</dbReference>
<gene>
    <name evidence="1" type="ORF">g.12227</name>
</gene>
<accession>A0A1B6ENQ0</accession>
<dbReference type="GO" id="GO:0005802">
    <property type="term" value="C:trans-Golgi network"/>
    <property type="evidence" value="ECO:0007669"/>
    <property type="project" value="TreeGrafter"/>
</dbReference>
<proteinExistence type="predicted"/>
<organism evidence="1">
    <name type="scientific">Cuerna arida</name>
    <dbReference type="NCBI Taxonomy" id="1464854"/>
    <lineage>
        <taxon>Eukaryota</taxon>
        <taxon>Metazoa</taxon>
        <taxon>Ecdysozoa</taxon>
        <taxon>Arthropoda</taxon>
        <taxon>Hexapoda</taxon>
        <taxon>Insecta</taxon>
        <taxon>Pterygota</taxon>
        <taxon>Neoptera</taxon>
        <taxon>Paraneoptera</taxon>
        <taxon>Hemiptera</taxon>
        <taxon>Auchenorrhyncha</taxon>
        <taxon>Membracoidea</taxon>
        <taxon>Cicadellidae</taxon>
        <taxon>Cicadellinae</taxon>
        <taxon>Proconiini</taxon>
        <taxon>Cuerna</taxon>
    </lineage>
</organism>
<sequence>YNSVLLWISIFTRQITEIYLIRRLQMRSSVSVILSSPTPDTNMSHPDYDQNAHDHATLLVLVKQIGEEVTAKTYNKIYERISKVTNLNIIDSIGFERNIKLKYVKDYLVGNNDWGDFQTHRRLFGLVTIGKCSTQVELNEVCRVHESLKVKYTNTLYDSRCIIIGVNDGPNTPSFPTPSNFKSRAIFCASEGELDVLDSEILEFLSTLFWVL</sequence>
<dbReference type="PANTHER" id="PTHR21512:SF5">
    <property type="entry name" value="TRAFFICKING PROTEIN PARTICLE COMPLEX SUBUNIT 9"/>
    <property type="match status" value="1"/>
</dbReference>
<dbReference type="AlphaFoldDB" id="A0A1B6ENQ0"/>